<dbReference type="AlphaFoldDB" id="X0XFC8"/>
<sequence>ESYLKKISKMKIDIADYIAKGGKFVIDGVEELHKGGWLIITIGLLFLLFIFIILN</sequence>
<keyword evidence="1" id="KW-0472">Membrane</keyword>
<gene>
    <name evidence="2" type="ORF">S01H1_62751</name>
</gene>
<accession>X0XFC8</accession>
<keyword evidence="1" id="KW-0812">Transmembrane</keyword>
<name>X0XFC8_9ZZZZ</name>
<evidence type="ECO:0000313" key="2">
    <source>
        <dbReference type="EMBL" id="GAG41894.1"/>
    </source>
</evidence>
<feature type="transmembrane region" description="Helical" evidence="1">
    <location>
        <begin position="35"/>
        <end position="54"/>
    </location>
</feature>
<feature type="non-terminal residue" evidence="2">
    <location>
        <position position="1"/>
    </location>
</feature>
<reference evidence="2" key="1">
    <citation type="journal article" date="2014" name="Front. Microbiol.">
        <title>High frequency of phylogenetically diverse reductive dehalogenase-homologous genes in deep subseafloor sedimentary metagenomes.</title>
        <authorList>
            <person name="Kawai M."/>
            <person name="Futagami T."/>
            <person name="Toyoda A."/>
            <person name="Takaki Y."/>
            <person name="Nishi S."/>
            <person name="Hori S."/>
            <person name="Arai W."/>
            <person name="Tsubouchi T."/>
            <person name="Morono Y."/>
            <person name="Uchiyama I."/>
            <person name="Ito T."/>
            <person name="Fujiyama A."/>
            <person name="Inagaki F."/>
            <person name="Takami H."/>
        </authorList>
    </citation>
    <scope>NUCLEOTIDE SEQUENCE</scope>
    <source>
        <strain evidence="2">Expedition CK06-06</strain>
    </source>
</reference>
<protein>
    <submittedName>
        <fullName evidence="2">Uncharacterized protein</fullName>
    </submittedName>
</protein>
<organism evidence="2">
    <name type="scientific">marine sediment metagenome</name>
    <dbReference type="NCBI Taxonomy" id="412755"/>
    <lineage>
        <taxon>unclassified sequences</taxon>
        <taxon>metagenomes</taxon>
        <taxon>ecological metagenomes</taxon>
    </lineage>
</organism>
<proteinExistence type="predicted"/>
<dbReference type="EMBL" id="BARS01041242">
    <property type="protein sequence ID" value="GAG41894.1"/>
    <property type="molecule type" value="Genomic_DNA"/>
</dbReference>
<comment type="caution">
    <text evidence="2">The sequence shown here is derived from an EMBL/GenBank/DDBJ whole genome shotgun (WGS) entry which is preliminary data.</text>
</comment>
<evidence type="ECO:0000256" key="1">
    <source>
        <dbReference type="SAM" id="Phobius"/>
    </source>
</evidence>
<keyword evidence="1" id="KW-1133">Transmembrane helix</keyword>